<dbReference type="RefSeq" id="XP_051441498.1">
    <property type="nucleotide sequence ID" value="XM_051591505.1"/>
</dbReference>
<reference evidence="1" key="2">
    <citation type="journal article" date="2022" name="Proc. Natl. Acad. Sci. U.S.A.">
        <title>Diploid-dominant life cycles characterize the early evolution of Fungi.</title>
        <authorList>
            <person name="Amses K.R."/>
            <person name="Simmons D.R."/>
            <person name="Longcore J.E."/>
            <person name="Mondo S.J."/>
            <person name="Seto K."/>
            <person name="Jeronimo G.H."/>
            <person name="Bonds A.E."/>
            <person name="Quandt C.A."/>
            <person name="Davis W.J."/>
            <person name="Chang Y."/>
            <person name="Federici B.A."/>
            <person name="Kuo A."/>
            <person name="LaButti K."/>
            <person name="Pangilinan J."/>
            <person name="Andreopoulos W."/>
            <person name="Tritt A."/>
            <person name="Riley R."/>
            <person name="Hundley H."/>
            <person name="Johnson J."/>
            <person name="Lipzen A."/>
            <person name="Barry K."/>
            <person name="Lang B.F."/>
            <person name="Cuomo C.A."/>
            <person name="Buchler N.E."/>
            <person name="Grigoriev I.V."/>
            <person name="Spatafora J.W."/>
            <person name="Stajich J.E."/>
            <person name="James T.Y."/>
        </authorList>
    </citation>
    <scope>NUCLEOTIDE SEQUENCE</scope>
    <source>
        <strain evidence="1">AG</strain>
    </source>
</reference>
<name>A0AAD5HB58_UMBRA</name>
<proteinExistence type="predicted"/>
<evidence type="ECO:0000313" key="1">
    <source>
        <dbReference type="EMBL" id="KAI8576494.1"/>
    </source>
</evidence>
<dbReference type="Gene3D" id="3.20.20.100">
    <property type="entry name" value="NADP-dependent oxidoreductase domain"/>
    <property type="match status" value="1"/>
</dbReference>
<evidence type="ECO:0008006" key="3">
    <source>
        <dbReference type="Google" id="ProtNLM"/>
    </source>
</evidence>
<dbReference type="EMBL" id="MU620954">
    <property type="protein sequence ID" value="KAI8576494.1"/>
    <property type="molecule type" value="Genomic_DNA"/>
</dbReference>
<dbReference type="Proteomes" id="UP001206595">
    <property type="component" value="Unassembled WGS sequence"/>
</dbReference>
<protein>
    <recommendedName>
        <fullName evidence="3">NADP-dependent oxidoreductase domain-containing protein</fullName>
    </recommendedName>
</protein>
<reference evidence="1" key="1">
    <citation type="submission" date="2021-06" db="EMBL/GenBank/DDBJ databases">
        <authorList>
            <consortium name="DOE Joint Genome Institute"/>
            <person name="Mondo S.J."/>
            <person name="Amses K.R."/>
            <person name="Simmons D.R."/>
            <person name="Longcore J.E."/>
            <person name="Seto K."/>
            <person name="Alves G.H."/>
            <person name="Bonds A.E."/>
            <person name="Quandt C.A."/>
            <person name="Davis W.J."/>
            <person name="Chang Y."/>
            <person name="Letcher P.M."/>
            <person name="Powell M.J."/>
            <person name="Kuo A."/>
            <person name="Labutti K."/>
            <person name="Pangilinan J."/>
            <person name="Andreopoulos W."/>
            <person name="Tritt A."/>
            <person name="Riley R."/>
            <person name="Hundley H."/>
            <person name="Johnson J."/>
            <person name="Lipzen A."/>
            <person name="Barry K."/>
            <person name="Berbee M.L."/>
            <person name="Buchler N.E."/>
            <person name="Grigoriev I.V."/>
            <person name="Spatafora J.W."/>
            <person name="Stajich J.E."/>
            <person name="James T.Y."/>
        </authorList>
    </citation>
    <scope>NUCLEOTIDE SEQUENCE</scope>
    <source>
        <strain evidence="1">AG</strain>
    </source>
</reference>
<dbReference type="AlphaFoldDB" id="A0AAD5HB58"/>
<keyword evidence="2" id="KW-1185">Reference proteome</keyword>
<comment type="caution">
    <text evidence="1">The sequence shown here is derived from an EMBL/GenBank/DDBJ whole genome shotgun (WGS) entry which is preliminary data.</text>
</comment>
<dbReference type="SUPFAM" id="SSF51430">
    <property type="entry name" value="NAD(P)-linked oxidoreductase"/>
    <property type="match status" value="1"/>
</dbReference>
<evidence type="ECO:0000313" key="2">
    <source>
        <dbReference type="Proteomes" id="UP001206595"/>
    </source>
</evidence>
<gene>
    <name evidence="1" type="ORF">K450DRAFT_256430</name>
</gene>
<dbReference type="InterPro" id="IPR036812">
    <property type="entry name" value="NAD(P)_OxRdtase_dom_sf"/>
</dbReference>
<dbReference type="GeneID" id="75916848"/>
<organism evidence="1 2">
    <name type="scientific">Umbelopsis ramanniana AG</name>
    <dbReference type="NCBI Taxonomy" id="1314678"/>
    <lineage>
        <taxon>Eukaryota</taxon>
        <taxon>Fungi</taxon>
        <taxon>Fungi incertae sedis</taxon>
        <taxon>Mucoromycota</taxon>
        <taxon>Mucoromycotina</taxon>
        <taxon>Umbelopsidomycetes</taxon>
        <taxon>Umbelopsidales</taxon>
        <taxon>Umbelopsidaceae</taxon>
        <taxon>Umbelopsis</taxon>
    </lineage>
</organism>
<accession>A0AAD5HB58</accession>
<sequence length="83" mass="8965">MTLPQASPLREIGKTGVKISAIGYGGMSLAPGIYGETDDGSSVDLLKKALDIGCNFWDTMFMVRATVKKSFLESLKIGVRMYS</sequence>